<evidence type="ECO:0000313" key="6">
    <source>
        <dbReference type="Proteomes" id="UP000558958"/>
    </source>
</evidence>
<proteinExistence type="predicted"/>
<dbReference type="SUPFAM" id="SSF47473">
    <property type="entry name" value="EF-hand"/>
    <property type="match status" value="1"/>
</dbReference>
<feature type="domain" description="EF-hand" evidence="4">
    <location>
        <begin position="11"/>
        <end position="46"/>
    </location>
</feature>
<dbReference type="PROSITE" id="PS00018">
    <property type="entry name" value="EF_HAND_1"/>
    <property type="match status" value="1"/>
</dbReference>
<reference evidence="5 6" key="1">
    <citation type="submission" date="2019-09" db="EMBL/GenBank/DDBJ databases">
        <title>Bird 10,000 Genomes (B10K) Project - Family phase.</title>
        <authorList>
            <person name="Zhang G."/>
        </authorList>
    </citation>
    <scope>NUCLEOTIDE SEQUENCE [LARGE SCALE GENOMIC DNA]</scope>
    <source>
        <strain evidence="5">B10K-DU-001-06</strain>
        <tissue evidence="5">Muscle</tissue>
    </source>
</reference>
<accession>A0A7K8Y6F0</accession>
<gene>
    <name evidence="5" type="primary">Cetn2</name>
    <name evidence="5" type="ORF">SAKLUC_R07143</name>
</gene>
<dbReference type="Pfam" id="PF13833">
    <property type="entry name" value="EF-hand_8"/>
    <property type="match status" value="1"/>
</dbReference>
<keyword evidence="1" id="KW-0479">Metal-binding</keyword>
<comment type="caution">
    <text evidence="5">The sequence shown here is derived from an EMBL/GenBank/DDBJ whole genome shotgun (WGS) entry which is preliminary data.</text>
</comment>
<dbReference type="PANTHER" id="PTHR23048:SF59">
    <property type="entry name" value="EF-HAND SUPERFAMILY PROTEIN"/>
    <property type="match status" value="1"/>
</dbReference>
<sequence>QVAMRALGLEPKQEEIKGMISDMDKEGTGKISFDAFLGVMTQKMAEKDSKGEILKAFKLFDDDETGKISFQNLKRVARELGETPTDEELQEMIAEADRDGDGQVDQQEFLWLMEKTSLH</sequence>
<dbReference type="Proteomes" id="UP000558958">
    <property type="component" value="Unassembled WGS sequence"/>
</dbReference>
<organism evidence="5 6">
    <name type="scientific">Sakesphorus luctuosus</name>
    <dbReference type="NCBI Taxonomy" id="419690"/>
    <lineage>
        <taxon>Eukaryota</taxon>
        <taxon>Metazoa</taxon>
        <taxon>Chordata</taxon>
        <taxon>Craniata</taxon>
        <taxon>Vertebrata</taxon>
        <taxon>Euteleostomi</taxon>
        <taxon>Archelosauria</taxon>
        <taxon>Archosauria</taxon>
        <taxon>Dinosauria</taxon>
        <taxon>Saurischia</taxon>
        <taxon>Theropoda</taxon>
        <taxon>Coelurosauria</taxon>
        <taxon>Aves</taxon>
        <taxon>Neognathae</taxon>
        <taxon>Neoaves</taxon>
        <taxon>Telluraves</taxon>
        <taxon>Australaves</taxon>
        <taxon>Passeriformes</taxon>
        <taxon>Thamnophilidae</taxon>
        <taxon>Sakesphorus</taxon>
    </lineage>
</organism>
<evidence type="ECO:0000313" key="5">
    <source>
        <dbReference type="EMBL" id="NXF99093.1"/>
    </source>
</evidence>
<feature type="domain" description="EF-hand" evidence="4">
    <location>
        <begin position="84"/>
        <end position="119"/>
    </location>
</feature>
<dbReference type="PANTHER" id="PTHR23048">
    <property type="entry name" value="MYOSIN LIGHT CHAIN 1, 3"/>
    <property type="match status" value="1"/>
</dbReference>
<evidence type="ECO:0000256" key="3">
    <source>
        <dbReference type="ARBA" id="ARBA00022837"/>
    </source>
</evidence>
<dbReference type="CDD" id="cd00051">
    <property type="entry name" value="EFh"/>
    <property type="match status" value="1"/>
</dbReference>
<dbReference type="PROSITE" id="PS50222">
    <property type="entry name" value="EF_HAND_2"/>
    <property type="match status" value="3"/>
</dbReference>
<keyword evidence="6" id="KW-1185">Reference proteome</keyword>
<evidence type="ECO:0000256" key="1">
    <source>
        <dbReference type="ARBA" id="ARBA00022723"/>
    </source>
</evidence>
<keyword evidence="2" id="KW-0677">Repeat</keyword>
<dbReference type="InterPro" id="IPR018247">
    <property type="entry name" value="EF_Hand_1_Ca_BS"/>
</dbReference>
<dbReference type="InterPro" id="IPR011992">
    <property type="entry name" value="EF-hand-dom_pair"/>
</dbReference>
<dbReference type="Gene3D" id="1.10.238.10">
    <property type="entry name" value="EF-hand"/>
    <property type="match status" value="3"/>
</dbReference>
<evidence type="ECO:0000256" key="2">
    <source>
        <dbReference type="ARBA" id="ARBA00022737"/>
    </source>
</evidence>
<dbReference type="GO" id="GO:0016460">
    <property type="term" value="C:myosin II complex"/>
    <property type="evidence" value="ECO:0007669"/>
    <property type="project" value="TreeGrafter"/>
</dbReference>
<dbReference type="AlphaFoldDB" id="A0A7K8Y6F0"/>
<dbReference type="InterPro" id="IPR050230">
    <property type="entry name" value="CALM/Myosin/TropC-like"/>
</dbReference>
<feature type="domain" description="EF-hand" evidence="4">
    <location>
        <begin position="48"/>
        <end position="83"/>
    </location>
</feature>
<evidence type="ECO:0000259" key="4">
    <source>
        <dbReference type="PROSITE" id="PS50222"/>
    </source>
</evidence>
<name>A0A7K8Y6F0_9PASS</name>
<dbReference type="Pfam" id="PF13499">
    <property type="entry name" value="EF-hand_7"/>
    <property type="match status" value="1"/>
</dbReference>
<feature type="non-terminal residue" evidence="5">
    <location>
        <position position="119"/>
    </location>
</feature>
<keyword evidence="3" id="KW-0106">Calcium</keyword>
<feature type="non-terminal residue" evidence="5">
    <location>
        <position position="1"/>
    </location>
</feature>
<protein>
    <submittedName>
        <fullName evidence="5">CETN2 protein</fullName>
    </submittedName>
</protein>
<dbReference type="GO" id="GO:0005509">
    <property type="term" value="F:calcium ion binding"/>
    <property type="evidence" value="ECO:0007669"/>
    <property type="project" value="InterPro"/>
</dbReference>
<dbReference type="EMBL" id="VWZD01000347">
    <property type="protein sequence ID" value="NXF99093.1"/>
    <property type="molecule type" value="Genomic_DNA"/>
</dbReference>
<dbReference type="FunFam" id="1.10.238.10:FF:000077">
    <property type="entry name" value="Centrin 1"/>
    <property type="match status" value="1"/>
</dbReference>
<dbReference type="InterPro" id="IPR002048">
    <property type="entry name" value="EF_hand_dom"/>
</dbReference>
<dbReference type="SMART" id="SM00054">
    <property type="entry name" value="EFh"/>
    <property type="match status" value="3"/>
</dbReference>